<organism evidence="1 2">
    <name type="scientific">Vitis vinifera</name>
    <name type="common">Grape</name>
    <dbReference type="NCBI Taxonomy" id="29760"/>
    <lineage>
        <taxon>Eukaryota</taxon>
        <taxon>Viridiplantae</taxon>
        <taxon>Streptophyta</taxon>
        <taxon>Embryophyta</taxon>
        <taxon>Tracheophyta</taxon>
        <taxon>Spermatophyta</taxon>
        <taxon>Magnoliopsida</taxon>
        <taxon>eudicotyledons</taxon>
        <taxon>Gunneridae</taxon>
        <taxon>Pentapetalae</taxon>
        <taxon>rosids</taxon>
        <taxon>Vitales</taxon>
        <taxon>Vitaceae</taxon>
        <taxon>Viteae</taxon>
        <taxon>Vitis</taxon>
    </lineage>
</organism>
<evidence type="ECO:0000313" key="1">
    <source>
        <dbReference type="EMBL" id="CCB50131.1"/>
    </source>
</evidence>
<gene>
    <name evidence="1" type="ORF">VIT_00s0397g00040</name>
</gene>
<dbReference type="AlphaFoldDB" id="F6HD36"/>
<accession>F6HD36</accession>
<protein>
    <submittedName>
        <fullName evidence="1">Uncharacterized protein</fullName>
    </submittedName>
</protein>
<reference evidence="2" key="1">
    <citation type="journal article" date="2007" name="Nature">
        <title>The grapevine genome sequence suggests ancestral hexaploidization in major angiosperm phyla.</title>
        <authorList>
            <consortium name="The French-Italian Public Consortium for Grapevine Genome Characterization."/>
            <person name="Jaillon O."/>
            <person name="Aury J.-M."/>
            <person name="Noel B."/>
            <person name="Policriti A."/>
            <person name="Clepet C."/>
            <person name="Casagrande A."/>
            <person name="Choisne N."/>
            <person name="Aubourg S."/>
            <person name="Vitulo N."/>
            <person name="Jubin C."/>
            <person name="Vezzi A."/>
            <person name="Legeai F."/>
            <person name="Hugueney P."/>
            <person name="Dasilva C."/>
            <person name="Horner D."/>
            <person name="Mica E."/>
            <person name="Jublot D."/>
            <person name="Poulain J."/>
            <person name="Bruyere C."/>
            <person name="Billault A."/>
            <person name="Segurens B."/>
            <person name="Gouyvenoux M."/>
            <person name="Ugarte E."/>
            <person name="Cattonaro F."/>
            <person name="Anthouard V."/>
            <person name="Vico V."/>
            <person name="Del Fabbro C."/>
            <person name="Alaux M."/>
            <person name="Di Gaspero G."/>
            <person name="Dumas V."/>
            <person name="Felice N."/>
            <person name="Paillard S."/>
            <person name="Juman I."/>
            <person name="Moroldo M."/>
            <person name="Scalabrin S."/>
            <person name="Canaguier A."/>
            <person name="Le Clainche I."/>
            <person name="Malacrida G."/>
            <person name="Durand E."/>
            <person name="Pesole G."/>
            <person name="Laucou V."/>
            <person name="Chatelet P."/>
            <person name="Merdinoglu D."/>
            <person name="Delledonne M."/>
            <person name="Pezzotti M."/>
            <person name="Lecharny A."/>
            <person name="Scarpelli C."/>
            <person name="Artiguenave F."/>
            <person name="Pe M.E."/>
            <person name="Valle G."/>
            <person name="Morgante M."/>
            <person name="Caboche M."/>
            <person name="Adam-Blondon A.-F."/>
            <person name="Weissenbach J."/>
            <person name="Quetier F."/>
            <person name="Wincker P."/>
        </authorList>
    </citation>
    <scope>NUCLEOTIDE SEQUENCE [LARGE SCALE GENOMIC DNA]</scope>
    <source>
        <strain evidence="2">cv. Pinot noir / PN40024</strain>
    </source>
</reference>
<dbReference type="HOGENOM" id="CLU_2311336_0_0_1"/>
<keyword evidence="2" id="KW-1185">Reference proteome</keyword>
<proteinExistence type="predicted"/>
<dbReference type="PaxDb" id="29760-VIT_00s0397g00040.t01"/>
<name>F6HD36_VITVI</name>
<dbReference type="EMBL" id="FN595537">
    <property type="protein sequence ID" value="CCB50131.1"/>
    <property type="molecule type" value="Genomic_DNA"/>
</dbReference>
<dbReference type="Proteomes" id="UP000009183">
    <property type="component" value="Unassembled WGS sequence, unordered"/>
</dbReference>
<dbReference type="InParanoid" id="F6HD36"/>
<evidence type="ECO:0000313" key="2">
    <source>
        <dbReference type="Proteomes" id="UP000009183"/>
    </source>
</evidence>
<sequence length="100" mass="12174">MGWIYIWLMRYRLYHLLRKELGQLKGLFQRSRTKRDHGFYVQRKPRFRLKSKTSPEEGQSLPKTLIYISCGWESFKEVLLDLKFLYCLLRIAMHPEVIHS</sequence>